<dbReference type="Proteomes" id="UP000677457">
    <property type="component" value="Unassembled WGS sequence"/>
</dbReference>
<dbReference type="EMBL" id="BOQM01000039">
    <property type="protein sequence ID" value="GIM87417.1"/>
    <property type="molecule type" value="Genomic_DNA"/>
</dbReference>
<dbReference type="EMBL" id="VFOL01000001">
    <property type="protein sequence ID" value="TQL36438.1"/>
    <property type="molecule type" value="Genomic_DNA"/>
</dbReference>
<reference evidence="2 3" key="1">
    <citation type="submission" date="2019-06" db="EMBL/GenBank/DDBJ databases">
        <title>Sequencing the genomes of 1000 actinobacteria strains.</title>
        <authorList>
            <person name="Klenk H.-P."/>
        </authorList>
    </citation>
    <scope>NUCLEOTIDE SEQUENCE [LARGE SCALE GENOMIC DNA]</scope>
    <source>
        <strain evidence="2 3">DSM 44819</strain>
    </source>
</reference>
<proteinExistence type="predicted"/>
<keyword evidence="4" id="KW-1185">Reference proteome</keyword>
<accession>A0A542XKS2</accession>
<dbReference type="SUPFAM" id="SSF53474">
    <property type="entry name" value="alpha/beta-Hydrolases"/>
    <property type="match status" value="1"/>
</dbReference>
<dbReference type="Proteomes" id="UP000315983">
    <property type="component" value="Unassembled WGS sequence"/>
</dbReference>
<evidence type="ECO:0000313" key="3">
    <source>
        <dbReference type="Proteomes" id="UP000315983"/>
    </source>
</evidence>
<evidence type="ECO:0000313" key="1">
    <source>
        <dbReference type="EMBL" id="GIM87417.1"/>
    </source>
</evidence>
<gene>
    <name evidence="2" type="ORF">FB564_1534</name>
    <name evidence="1" type="ORF">Sar04_41530</name>
</gene>
<dbReference type="AlphaFoldDB" id="A0A542XKS2"/>
<sequence length="101" mass="10679">MNRISARRDGAVLSCLDGASGDDVIVLLHGLAGSGRELVPTAEALLSKHHTAVAAEARWDEWQQVQAPTLLVCGQHSAIAAAEVRRIPGRMTTQPSRAGET</sequence>
<protein>
    <submittedName>
        <fullName evidence="2">Uncharacterized protein</fullName>
    </submittedName>
</protein>
<name>A0A542XKS2_SALAC</name>
<dbReference type="Gene3D" id="3.40.50.1820">
    <property type="entry name" value="alpha/beta hydrolase"/>
    <property type="match status" value="1"/>
</dbReference>
<evidence type="ECO:0000313" key="4">
    <source>
        <dbReference type="Proteomes" id="UP000677457"/>
    </source>
</evidence>
<evidence type="ECO:0000313" key="2">
    <source>
        <dbReference type="EMBL" id="TQL36438.1"/>
    </source>
</evidence>
<reference evidence="1 4" key="2">
    <citation type="submission" date="2021-03" db="EMBL/GenBank/DDBJ databases">
        <title>Whole genome shotgun sequence of Salinispora arenicola NBRC 105043.</title>
        <authorList>
            <person name="Komaki H."/>
            <person name="Tamura T."/>
        </authorList>
    </citation>
    <scope>NUCLEOTIDE SEQUENCE [LARGE SCALE GENOMIC DNA]</scope>
    <source>
        <strain evidence="1 4">NBRC 105043</strain>
    </source>
</reference>
<comment type="caution">
    <text evidence="2">The sequence shown here is derived from an EMBL/GenBank/DDBJ whole genome shotgun (WGS) entry which is preliminary data.</text>
</comment>
<organism evidence="2 3">
    <name type="scientific">Salinispora arenicola</name>
    <dbReference type="NCBI Taxonomy" id="168697"/>
    <lineage>
        <taxon>Bacteria</taxon>
        <taxon>Bacillati</taxon>
        <taxon>Actinomycetota</taxon>
        <taxon>Actinomycetes</taxon>
        <taxon>Micromonosporales</taxon>
        <taxon>Micromonosporaceae</taxon>
        <taxon>Salinispora</taxon>
    </lineage>
</organism>
<dbReference type="InterPro" id="IPR029058">
    <property type="entry name" value="AB_hydrolase_fold"/>
</dbReference>